<feature type="region of interest" description="Disordered" evidence="1">
    <location>
        <begin position="280"/>
        <end position="301"/>
    </location>
</feature>
<feature type="compositionally biased region" description="Polar residues" evidence="1">
    <location>
        <begin position="75"/>
        <end position="88"/>
    </location>
</feature>
<feature type="compositionally biased region" description="Acidic residues" evidence="1">
    <location>
        <begin position="89"/>
        <end position="111"/>
    </location>
</feature>
<feature type="region of interest" description="Disordered" evidence="1">
    <location>
        <begin position="46"/>
        <end position="161"/>
    </location>
</feature>
<feature type="region of interest" description="Disordered" evidence="1">
    <location>
        <begin position="177"/>
        <end position="247"/>
    </location>
</feature>
<evidence type="ECO:0000256" key="1">
    <source>
        <dbReference type="SAM" id="MobiDB-lite"/>
    </source>
</evidence>
<sequence>GRCGREVTCAGRAALVQSIGSQPPAKSVRSERKPYPLANWNRIAWLYPDKGTPPRTGALDQPSPKCSVLRPRSPSPDSWSVSIATASSDEFEYDNYADDDDDDDGDDGDDSSSDRKPPSQSPFDFGAIASARASKGAKVSSAAANRKTKRSDSPTRPAGLSVIRLVPASVDIFQTLLELGPPAGPPNRSSSVPSTGNGSVGSGLGMPTPAEEPAGTSGGFGDDDVSRPMASLAVPEQTTDDDQTCDELEDELEDAADLETEEAGLLNLARLGCRVQFDSNVVDNERGVDGSSAGPSGGARM</sequence>
<evidence type="ECO:0000313" key="2">
    <source>
        <dbReference type="EnsemblMetazoa" id="ADIR000783-PA"/>
    </source>
</evidence>
<feature type="compositionally biased region" description="Acidic residues" evidence="1">
    <location>
        <begin position="238"/>
        <end position="247"/>
    </location>
</feature>
<dbReference type="EnsemblMetazoa" id="ADIR000783-RA">
    <property type="protein sequence ID" value="ADIR000783-PA"/>
    <property type="gene ID" value="ADIR000783"/>
</dbReference>
<organism evidence="2 3">
    <name type="scientific">Anopheles dirus</name>
    <dbReference type="NCBI Taxonomy" id="7168"/>
    <lineage>
        <taxon>Eukaryota</taxon>
        <taxon>Metazoa</taxon>
        <taxon>Ecdysozoa</taxon>
        <taxon>Arthropoda</taxon>
        <taxon>Hexapoda</taxon>
        <taxon>Insecta</taxon>
        <taxon>Pterygota</taxon>
        <taxon>Neoptera</taxon>
        <taxon>Endopterygota</taxon>
        <taxon>Diptera</taxon>
        <taxon>Nematocera</taxon>
        <taxon>Culicoidea</taxon>
        <taxon>Culicidae</taxon>
        <taxon>Anophelinae</taxon>
        <taxon>Anopheles</taxon>
    </lineage>
</organism>
<feature type="compositionally biased region" description="Polar residues" evidence="1">
    <location>
        <begin position="187"/>
        <end position="197"/>
    </location>
</feature>
<protein>
    <submittedName>
        <fullName evidence="2">Uncharacterized protein</fullName>
    </submittedName>
</protein>
<name>A0A182MZH8_9DIPT</name>
<evidence type="ECO:0000313" key="3">
    <source>
        <dbReference type="Proteomes" id="UP000075884"/>
    </source>
</evidence>
<dbReference type="VEuPathDB" id="VectorBase:ADIR000783"/>
<keyword evidence="3" id="KW-1185">Reference proteome</keyword>
<accession>A0A182MZH8</accession>
<proteinExistence type="predicted"/>
<reference evidence="3" key="1">
    <citation type="submission" date="2013-03" db="EMBL/GenBank/DDBJ databases">
        <title>The Genome Sequence of Anopheles dirus WRAIR2.</title>
        <authorList>
            <consortium name="The Broad Institute Genomics Platform"/>
            <person name="Neafsey D.E."/>
            <person name="Walton C."/>
            <person name="Walker B."/>
            <person name="Young S.K."/>
            <person name="Zeng Q."/>
            <person name="Gargeya S."/>
            <person name="Fitzgerald M."/>
            <person name="Haas B."/>
            <person name="Abouelleil A."/>
            <person name="Allen A.W."/>
            <person name="Alvarado L."/>
            <person name="Arachchi H.M."/>
            <person name="Berlin A.M."/>
            <person name="Chapman S.B."/>
            <person name="Gainer-Dewar J."/>
            <person name="Goldberg J."/>
            <person name="Griggs A."/>
            <person name="Gujja S."/>
            <person name="Hansen M."/>
            <person name="Howarth C."/>
            <person name="Imamovic A."/>
            <person name="Ireland A."/>
            <person name="Larimer J."/>
            <person name="McCowan C."/>
            <person name="Murphy C."/>
            <person name="Pearson M."/>
            <person name="Poon T.W."/>
            <person name="Priest M."/>
            <person name="Roberts A."/>
            <person name="Saif S."/>
            <person name="Shea T."/>
            <person name="Sisk P."/>
            <person name="Sykes S."/>
            <person name="Wortman J."/>
            <person name="Nusbaum C."/>
            <person name="Birren B."/>
        </authorList>
    </citation>
    <scope>NUCLEOTIDE SEQUENCE [LARGE SCALE GENOMIC DNA]</scope>
    <source>
        <strain evidence="3">WRAIR2</strain>
    </source>
</reference>
<dbReference type="Proteomes" id="UP000075884">
    <property type="component" value="Unassembled WGS sequence"/>
</dbReference>
<dbReference type="AlphaFoldDB" id="A0A182MZH8"/>
<feature type="compositionally biased region" description="Low complexity" evidence="1">
    <location>
        <begin position="129"/>
        <end position="144"/>
    </location>
</feature>
<reference evidence="2" key="2">
    <citation type="submission" date="2020-05" db="UniProtKB">
        <authorList>
            <consortium name="EnsemblMetazoa"/>
        </authorList>
    </citation>
    <scope>IDENTIFICATION</scope>
    <source>
        <strain evidence="2">WRAIR2</strain>
    </source>
</reference>